<evidence type="ECO:0000313" key="2">
    <source>
        <dbReference type="Proteomes" id="UP000585614"/>
    </source>
</evidence>
<reference evidence="1 2" key="1">
    <citation type="journal article" date="2020" name="Nature">
        <title>Six reference-quality genomes reveal evolution of bat adaptations.</title>
        <authorList>
            <person name="Jebb D."/>
            <person name="Huang Z."/>
            <person name="Pippel M."/>
            <person name="Hughes G.M."/>
            <person name="Lavrichenko K."/>
            <person name="Devanna P."/>
            <person name="Winkler S."/>
            <person name="Jermiin L.S."/>
            <person name="Skirmuntt E.C."/>
            <person name="Katzourakis A."/>
            <person name="Burkitt-Gray L."/>
            <person name="Ray D.A."/>
            <person name="Sullivan K.A.M."/>
            <person name="Roscito J.G."/>
            <person name="Kirilenko B.M."/>
            <person name="Davalos L.M."/>
            <person name="Corthals A.P."/>
            <person name="Power M.L."/>
            <person name="Jones G."/>
            <person name="Ransome R.D."/>
            <person name="Dechmann D.K.N."/>
            <person name="Locatelli A.G."/>
            <person name="Puechmaille S.J."/>
            <person name="Fedrigo O."/>
            <person name="Jarvis E.D."/>
            <person name="Hiller M."/>
            <person name="Vernes S.C."/>
            <person name="Myers E.W."/>
            <person name="Teeling E.C."/>
        </authorList>
    </citation>
    <scope>NUCLEOTIDE SEQUENCE [LARGE SCALE GENOMIC DNA]</scope>
    <source>
        <strain evidence="1">MRhiFer1</strain>
        <tissue evidence="1">Lung</tissue>
    </source>
</reference>
<organism evidence="1 2">
    <name type="scientific">Rhinolophus ferrumequinum</name>
    <name type="common">Greater horseshoe bat</name>
    <dbReference type="NCBI Taxonomy" id="59479"/>
    <lineage>
        <taxon>Eukaryota</taxon>
        <taxon>Metazoa</taxon>
        <taxon>Chordata</taxon>
        <taxon>Craniata</taxon>
        <taxon>Vertebrata</taxon>
        <taxon>Euteleostomi</taxon>
        <taxon>Mammalia</taxon>
        <taxon>Eutheria</taxon>
        <taxon>Laurasiatheria</taxon>
        <taxon>Chiroptera</taxon>
        <taxon>Yinpterochiroptera</taxon>
        <taxon>Rhinolophoidea</taxon>
        <taxon>Rhinolophidae</taxon>
        <taxon>Rhinolophinae</taxon>
        <taxon>Rhinolophus</taxon>
    </lineage>
</organism>
<dbReference type="Proteomes" id="UP000585614">
    <property type="component" value="Unassembled WGS sequence"/>
</dbReference>
<gene>
    <name evidence="1" type="ORF">mRhiFer1_008471</name>
</gene>
<dbReference type="EMBL" id="JACAGC010000014">
    <property type="protein sequence ID" value="KAF6321356.1"/>
    <property type="molecule type" value="Genomic_DNA"/>
</dbReference>
<dbReference type="AlphaFoldDB" id="A0A7J7V8Q8"/>
<comment type="caution">
    <text evidence="1">The sequence shown here is derived from an EMBL/GenBank/DDBJ whole genome shotgun (WGS) entry which is preliminary data.</text>
</comment>
<name>A0A7J7V8Q8_RHIFE</name>
<protein>
    <submittedName>
        <fullName evidence="1">Uncharacterized protein</fullName>
    </submittedName>
</protein>
<sequence>MKFRHELSLSIGSGSLFSLEAALLSLGLRKDSGLHQTAPSHSLLVFSCHPSEEVLDTRVIVASQGPDSRSSPDRTTAVSAGLRWTLLCPRLKGTRGWAVTSAGLGYVRLLGAHCWLVSWHCLLKFCVIIPFLGGPGKGYFRAECQRDLAPLTRSRLQLWEVL</sequence>
<evidence type="ECO:0000313" key="1">
    <source>
        <dbReference type="EMBL" id="KAF6321356.1"/>
    </source>
</evidence>
<accession>A0A7J7V8Q8</accession>
<proteinExistence type="predicted"/>